<protein>
    <recommendedName>
        <fullName evidence="8">AMP-dependent synthetase/ligase domain-containing protein</fullName>
    </recommendedName>
</protein>
<evidence type="ECO:0000313" key="7">
    <source>
        <dbReference type="Proteomes" id="UP000007494"/>
    </source>
</evidence>
<feature type="compositionally biased region" description="Basic and acidic residues" evidence="5">
    <location>
        <begin position="129"/>
        <end position="147"/>
    </location>
</feature>
<feature type="compositionally biased region" description="Basic and acidic residues" evidence="5">
    <location>
        <begin position="327"/>
        <end position="342"/>
    </location>
</feature>
<evidence type="ECO:0000256" key="4">
    <source>
        <dbReference type="ARBA" id="ARBA00022840"/>
    </source>
</evidence>
<dbReference type="VEuPathDB" id="ToxoDB:NCLIV_047820"/>
<feature type="region of interest" description="Disordered" evidence="5">
    <location>
        <begin position="127"/>
        <end position="179"/>
    </location>
</feature>
<feature type="region of interest" description="Disordered" evidence="5">
    <location>
        <begin position="483"/>
        <end position="515"/>
    </location>
</feature>
<dbReference type="GeneID" id="13442282"/>
<dbReference type="Gene3D" id="3.40.50.12780">
    <property type="entry name" value="N-terminal domain of ligase-like"/>
    <property type="match status" value="2"/>
</dbReference>
<dbReference type="GO" id="GO:0005886">
    <property type="term" value="C:plasma membrane"/>
    <property type="evidence" value="ECO:0007669"/>
    <property type="project" value="TreeGrafter"/>
</dbReference>
<gene>
    <name evidence="6" type="ORF">NCLIV_047820</name>
</gene>
<evidence type="ECO:0008006" key="8">
    <source>
        <dbReference type="Google" id="ProtNLM"/>
    </source>
</evidence>
<evidence type="ECO:0000256" key="1">
    <source>
        <dbReference type="ARBA" id="ARBA00006432"/>
    </source>
</evidence>
<accession>F0VM73</accession>
<dbReference type="OrthoDB" id="288590at2759"/>
<evidence type="ECO:0000313" key="6">
    <source>
        <dbReference type="EMBL" id="CBZ54351.1"/>
    </source>
</evidence>
<evidence type="ECO:0000256" key="2">
    <source>
        <dbReference type="ARBA" id="ARBA00022598"/>
    </source>
</evidence>
<feature type="region of interest" description="Disordered" evidence="5">
    <location>
        <begin position="740"/>
        <end position="773"/>
    </location>
</feature>
<evidence type="ECO:0000256" key="3">
    <source>
        <dbReference type="ARBA" id="ARBA00022741"/>
    </source>
</evidence>
<dbReference type="PANTHER" id="PTHR43107">
    <property type="entry name" value="LONG-CHAIN FATTY ACID TRANSPORT PROTEIN"/>
    <property type="match status" value="1"/>
</dbReference>
<keyword evidence="3" id="KW-0547">Nucleotide-binding</keyword>
<dbReference type="AlphaFoldDB" id="F0VM73"/>
<feature type="region of interest" description="Disordered" evidence="5">
    <location>
        <begin position="321"/>
        <end position="382"/>
    </location>
</feature>
<feature type="compositionally biased region" description="Polar residues" evidence="5">
    <location>
        <begin position="29"/>
        <end position="39"/>
    </location>
</feature>
<dbReference type="GO" id="GO:0044539">
    <property type="term" value="P:long-chain fatty acid import into cell"/>
    <property type="evidence" value="ECO:0007669"/>
    <property type="project" value="TreeGrafter"/>
</dbReference>
<dbReference type="GO" id="GO:0004467">
    <property type="term" value="F:long-chain fatty acid-CoA ligase activity"/>
    <property type="evidence" value="ECO:0007669"/>
    <property type="project" value="TreeGrafter"/>
</dbReference>
<dbReference type="GO" id="GO:0005524">
    <property type="term" value="F:ATP binding"/>
    <property type="evidence" value="ECO:0007669"/>
    <property type="project" value="UniProtKB-KW"/>
</dbReference>
<dbReference type="InterPro" id="IPR042099">
    <property type="entry name" value="ANL_N_sf"/>
</dbReference>
<reference evidence="7" key="1">
    <citation type="journal article" date="2012" name="PLoS Pathog.">
        <title>Comparative genomics of the apicomplexan parasites Toxoplasma gondii and Neospora caninum: Coccidia differing in host range and transmission strategy.</title>
        <authorList>
            <person name="Reid A.J."/>
            <person name="Vermont S.J."/>
            <person name="Cotton J.A."/>
            <person name="Harris D."/>
            <person name="Hill-Cawthorne G.A."/>
            <person name="Konen-Waisman S."/>
            <person name="Latham S.M."/>
            <person name="Mourier T."/>
            <person name="Norton R."/>
            <person name="Quail M.A."/>
            <person name="Sanders M."/>
            <person name="Shanmugam D."/>
            <person name="Sohal A."/>
            <person name="Wasmuth J.D."/>
            <person name="Brunk B."/>
            <person name="Grigg M.E."/>
            <person name="Howard J.C."/>
            <person name="Parkinson J."/>
            <person name="Roos D.S."/>
            <person name="Trees A.J."/>
            <person name="Berriman M."/>
            <person name="Pain A."/>
            <person name="Wastling J.M."/>
        </authorList>
    </citation>
    <scope>NUCLEOTIDE SEQUENCE [LARGE SCALE GENOMIC DNA]</scope>
    <source>
        <strain evidence="7">Liverpool</strain>
    </source>
</reference>
<dbReference type="OMA" id="DASMCAT"/>
<evidence type="ECO:0000256" key="5">
    <source>
        <dbReference type="SAM" id="MobiDB-lite"/>
    </source>
</evidence>
<dbReference type="Proteomes" id="UP000007494">
    <property type="component" value="Chromosome X"/>
</dbReference>
<dbReference type="RefSeq" id="XP_003884382.1">
    <property type="nucleotide sequence ID" value="XM_003884333.1"/>
</dbReference>
<proteinExistence type="inferred from homology"/>
<feature type="region of interest" description="Disordered" evidence="5">
    <location>
        <begin position="687"/>
        <end position="715"/>
    </location>
</feature>
<feature type="compositionally biased region" description="Basic and acidic residues" evidence="5">
    <location>
        <begin position="499"/>
        <end position="515"/>
    </location>
</feature>
<keyword evidence="2" id="KW-0436">Ligase</keyword>
<feature type="region of interest" description="Disordered" evidence="5">
    <location>
        <begin position="609"/>
        <end position="629"/>
    </location>
</feature>
<dbReference type="PANTHER" id="PTHR43107:SF15">
    <property type="entry name" value="FATTY ACID TRANSPORT PROTEIN 3, ISOFORM A"/>
    <property type="match status" value="1"/>
</dbReference>
<dbReference type="eggNOG" id="KOG1179">
    <property type="taxonomic scope" value="Eukaryota"/>
</dbReference>
<feature type="compositionally biased region" description="Basic and acidic residues" evidence="5">
    <location>
        <begin position="759"/>
        <end position="773"/>
    </location>
</feature>
<name>F0VM73_NEOCL</name>
<dbReference type="EMBL" id="FR823391">
    <property type="protein sequence ID" value="CBZ54351.1"/>
    <property type="molecule type" value="Genomic_DNA"/>
</dbReference>
<keyword evidence="7" id="KW-1185">Reference proteome</keyword>
<dbReference type="GO" id="GO:0005324">
    <property type="term" value="F:long-chain fatty acid transmembrane transporter activity"/>
    <property type="evidence" value="ECO:0007669"/>
    <property type="project" value="TreeGrafter"/>
</dbReference>
<comment type="similarity">
    <text evidence="1">Belongs to the ATP-dependent AMP-binding enzyme family.</text>
</comment>
<dbReference type="SUPFAM" id="SSF56801">
    <property type="entry name" value="Acetyl-CoA synthetase-like"/>
    <property type="match status" value="2"/>
</dbReference>
<feature type="region of interest" description="Disordered" evidence="5">
    <location>
        <begin position="1"/>
        <end position="39"/>
    </location>
</feature>
<feature type="compositionally biased region" description="Basic and acidic residues" evidence="5">
    <location>
        <begin position="741"/>
        <end position="752"/>
    </location>
</feature>
<sequence>MDHEEHDPLPCSEGGTSPPVSLSPRREMQSGSSLFQMNSPLTTGAVPVRLTAAALDSSPPYLGIPGSKQGCASSVTGAARDASMCATDGGDCEVDSSVGGACCSTHGFQEHRSNRFSGDDCDPFLGSSEGDRFGEAGDNPKGDEGHGQDVAAEIGLRGTAQWPLEGERQGKGRKTRDERTKAEFGECDLSADRFKPTLVSISAADRDRLLLDTGVTLEEAEERWWKGLFQDQENIMQLAKSGVYTLADWIQDAAVDAGEKPFLFSAETNISLSYRHVNERSNAVAVWAHKDRRGAGTLEVLLREGTRNLIPDDEVMQIPITVPGRKPRAEDSDIAEKEETEIKNQAPCDPEKSDEDEVRRRRGSGVTVPDPTINAGDNSGRSLPVDAEQSGHGVACAPDGGQAPLREGAVVVLFMSRGIESIIMMLGLLKASLVVALIPPHLKGHSLFRALAAAKPTCIFVDDENLPTLRELYGLKDHEGECKTHDDAETSGTVGARNNSREDGRTGKSSGDMEAKSLWEKTFLPGGPRWERGVVERPTGKREINEQAFPVFVYGNAALPHDCPPNTQERNLLEEIREAACVSVGYYNWDSEPGKLETNFPTDERMLRPEASASEQSLGTAKGKMPPARRRSVRVKELLLPPCSPSLGVVFNLPRRTCSSSPLCWACLESGDCTSTRHEDAIGTLLASERQKKQQESSVVDGNGPTRPSACAVCGHPGQATNRHLRPALYVYVTVPLPQNRKSDKDRERQKGEANQGGEKGEHNPGREEERRLVPVKLSDKTVMSFGVTWARHMDLTDKDRVYCPLGIQEESGGLAIFAAVVQARASIVLPRQCSPSVPAFWQDIDTFQCTYTGYCPRMLTNLFGGLPALREKNGDSSVEKRLASECRNAPTIPPNRRLRGCVGYGMTSYIWSRLTKEAGKNLKTCVEHYYRPHWPISSPLINSLGKMGPCGFIPNTVQGERGTARLARFDEVKQEIVRGPHTGLCLDAELRSSLDQRRGEAIVNLADRQDWLGFVNDDVTRAMVYRNAFRHNDAWCRSGDLMSVDRLGFFYFLGRTGESAVRRKGKCSWCQWECDCLGLWAWGVAYRNSPSTGLQKAVEMARACDGASLRSICVSTCRCVNICLEGPTTITGPPMLVWMWNSCMRLVSTENSSDAYIHTDARIPFKCM</sequence>
<keyword evidence="4" id="KW-0067">ATP-binding</keyword>
<dbReference type="InParanoid" id="F0VM73"/>
<feature type="compositionally biased region" description="Basic and acidic residues" evidence="5">
    <location>
        <begin position="165"/>
        <end position="179"/>
    </location>
</feature>
<organism evidence="6 7">
    <name type="scientific">Neospora caninum (strain Liverpool)</name>
    <dbReference type="NCBI Taxonomy" id="572307"/>
    <lineage>
        <taxon>Eukaryota</taxon>
        <taxon>Sar</taxon>
        <taxon>Alveolata</taxon>
        <taxon>Apicomplexa</taxon>
        <taxon>Conoidasida</taxon>
        <taxon>Coccidia</taxon>
        <taxon>Eucoccidiorida</taxon>
        <taxon>Eimeriorina</taxon>
        <taxon>Sarcocystidae</taxon>
        <taxon>Neospora</taxon>
    </lineage>
</organism>